<proteinExistence type="predicted"/>
<dbReference type="Proteomes" id="UP000028725">
    <property type="component" value="Unassembled WGS sequence"/>
</dbReference>
<dbReference type="SUPFAM" id="SSF101898">
    <property type="entry name" value="NHL repeat"/>
    <property type="match status" value="1"/>
</dbReference>
<organism evidence="1 2">
    <name type="scientific">Hyalangium minutum</name>
    <dbReference type="NCBI Taxonomy" id="394096"/>
    <lineage>
        <taxon>Bacteria</taxon>
        <taxon>Pseudomonadati</taxon>
        <taxon>Myxococcota</taxon>
        <taxon>Myxococcia</taxon>
        <taxon>Myxococcales</taxon>
        <taxon>Cystobacterineae</taxon>
        <taxon>Archangiaceae</taxon>
        <taxon>Hyalangium</taxon>
    </lineage>
</organism>
<dbReference type="InterPro" id="IPR051344">
    <property type="entry name" value="Vgb"/>
</dbReference>
<dbReference type="InterPro" id="IPR011042">
    <property type="entry name" value="6-blade_b-propeller_TolB-like"/>
</dbReference>
<protein>
    <recommendedName>
        <fullName evidence="3">Lipoprotein</fullName>
    </recommendedName>
</protein>
<dbReference type="OrthoDB" id="476591at2"/>
<dbReference type="STRING" id="394096.DB31_6377"/>
<dbReference type="PANTHER" id="PTHR40274">
    <property type="entry name" value="VIRGINIAMYCIN B LYASE"/>
    <property type="match status" value="1"/>
</dbReference>
<dbReference type="EMBL" id="JMCB01000004">
    <property type="protein sequence ID" value="KFE69402.1"/>
    <property type="molecule type" value="Genomic_DNA"/>
</dbReference>
<dbReference type="PATRIC" id="fig|394096.3.peg.2476"/>
<name>A0A085WNY9_9BACT</name>
<evidence type="ECO:0008006" key="3">
    <source>
        <dbReference type="Google" id="ProtNLM"/>
    </source>
</evidence>
<comment type="caution">
    <text evidence="1">The sequence shown here is derived from an EMBL/GenBank/DDBJ whole genome shotgun (WGS) entry which is preliminary data.</text>
</comment>
<sequence>MVSGKGLWSALLVTWLAAGCGVSEVAEQAKLTERWEAGDAQKEGLVPRSDLLVSSNVNSSVLRYDGTTGEFVSVFIPPGSGGLSNIQGLAYGPDGHLYIASFATKNILRFNGRTGAFMGVFVPAGRGGLGTPGDLIFGPDRNLYVSDSFFGTNSVLRYDGKTGAFLGVFASGGGLKVPQILAFGPEGHLFVESVLTDQIMRYDKWTGAPLPAEGQPGAVFITGVKYPKFAFGPDCQLYVATFDNDVRRYNRTTGALIDVFIPAGSNGLITVNDLVFGPDENLYLPSFQGASVFRFDGKTGAFIDLFVQPGSGGLGNPISLTFMPPNLTSTEE</sequence>
<dbReference type="AlphaFoldDB" id="A0A085WNY9"/>
<dbReference type="PROSITE" id="PS51257">
    <property type="entry name" value="PROKAR_LIPOPROTEIN"/>
    <property type="match status" value="1"/>
</dbReference>
<keyword evidence="2" id="KW-1185">Reference proteome</keyword>
<evidence type="ECO:0000313" key="1">
    <source>
        <dbReference type="EMBL" id="KFE69402.1"/>
    </source>
</evidence>
<dbReference type="RefSeq" id="WP_052419902.1">
    <property type="nucleotide sequence ID" value="NZ_JMCB01000004.1"/>
</dbReference>
<dbReference type="Gene3D" id="2.120.10.30">
    <property type="entry name" value="TolB, C-terminal domain"/>
    <property type="match status" value="1"/>
</dbReference>
<dbReference type="PANTHER" id="PTHR40274:SF3">
    <property type="entry name" value="VIRGINIAMYCIN B LYASE"/>
    <property type="match status" value="1"/>
</dbReference>
<evidence type="ECO:0000313" key="2">
    <source>
        <dbReference type="Proteomes" id="UP000028725"/>
    </source>
</evidence>
<accession>A0A085WNY9</accession>
<gene>
    <name evidence="1" type="ORF">DB31_6377</name>
</gene>
<reference evidence="1 2" key="1">
    <citation type="submission" date="2014-04" db="EMBL/GenBank/DDBJ databases">
        <title>Genome assembly of Hyalangium minutum DSM 14724.</title>
        <authorList>
            <person name="Sharma G."/>
            <person name="Subramanian S."/>
        </authorList>
    </citation>
    <scope>NUCLEOTIDE SEQUENCE [LARGE SCALE GENOMIC DNA]</scope>
    <source>
        <strain evidence="1 2">DSM 14724</strain>
    </source>
</reference>